<dbReference type="Pfam" id="PF26335">
    <property type="entry name" value="ARB_00930_C"/>
    <property type="match status" value="1"/>
</dbReference>
<dbReference type="PANTHER" id="PTHR22935:SF97">
    <property type="entry name" value="BETA-LACTAMASE-RELATED DOMAIN-CONTAINING PROTEIN"/>
    <property type="match status" value="1"/>
</dbReference>
<feature type="chain" id="PRO_5004687742" evidence="1">
    <location>
        <begin position="20"/>
        <end position="623"/>
    </location>
</feature>
<dbReference type="Proteomes" id="UP000018087">
    <property type="component" value="Unassembled WGS sequence"/>
</dbReference>
<accession>U7PVG2</accession>
<dbReference type="OrthoDB" id="10250282at2759"/>
<organism evidence="4 5">
    <name type="scientific">Sporothrix schenckii (strain ATCC 58251 / de Perez 2211183)</name>
    <name type="common">Rose-picker's disease fungus</name>
    <dbReference type="NCBI Taxonomy" id="1391915"/>
    <lineage>
        <taxon>Eukaryota</taxon>
        <taxon>Fungi</taxon>
        <taxon>Dikarya</taxon>
        <taxon>Ascomycota</taxon>
        <taxon>Pezizomycotina</taxon>
        <taxon>Sordariomycetes</taxon>
        <taxon>Sordariomycetidae</taxon>
        <taxon>Ophiostomatales</taxon>
        <taxon>Ophiostomataceae</taxon>
        <taxon>Sporothrix</taxon>
    </lineage>
</organism>
<dbReference type="InterPro" id="IPR058664">
    <property type="entry name" value="ARB_00930-like_C"/>
</dbReference>
<sequence length="623" mass="65921">MKLLHKIILTTCLAPSALADFTTGSWPAPVDLSSKSSLVRKAFTNITATLQDFILQDGNISSPAPQLIHGISNLTFSLGVLSRYDDAASEVLQHHYTAPEIATAGNGTTSVDADSIYRIASVTKVLTTLSGLLKLSTPDWDRPLSDIFPVLSSYEKQFPGGPFAVNWTAVTPRNLAAQISGVPRDGFPSLNELEILGLLGNVDTAAMGLPPPNSSDPLQNPPCVNYLLGNTGSAEPAGGDSGVSLCPAEPYLESVANRPPAFNPWSSPGYANNGFSLLGLALENLVNTTFEKLVHSAIFGPLNMTSSNIDTPPKEMWNRSVIADASTPSNYFDINAGVFAASGAASSTLNDLARLGRSILDYTLLSEAETRRWLKPVSFTGRLQYAVGAPWEIHRYTLPNNKVVDLYTKSGDSGAYSAFFVLIPDYDIGFSLLSASSTLKTRFEILAAIADVVTYTLVPAIDAQAAAEASARFAGTYSLGNSSLTLVVNQTLSHTPPRGDVLTGPGLVVANWTSNGTNVLHSELATFTGPLPYRLVPSIPEPSGSPTFRLLTPIDEPSAQLPISSKLFSGPGFIGADWVAVDALTYGGIGTTMFQFDIGSDGKACSVTISIGRSNVEPGSFFT</sequence>
<dbReference type="EMBL" id="KI440846">
    <property type="protein sequence ID" value="ERS98754.1"/>
    <property type="molecule type" value="Genomic_DNA"/>
</dbReference>
<name>U7PVG2_SPOS1</name>
<dbReference type="Pfam" id="PF00144">
    <property type="entry name" value="Beta-lactamase"/>
    <property type="match status" value="1"/>
</dbReference>
<evidence type="ECO:0000313" key="5">
    <source>
        <dbReference type="Proteomes" id="UP000018087"/>
    </source>
</evidence>
<dbReference type="PANTHER" id="PTHR22935">
    <property type="entry name" value="PENICILLIN-BINDING PROTEIN"/>
    <property type="match status" value="1"/>
</dbReference>
<keyword evidence="1" id="KW-0732">Signal</keyword>
<evidence type="ECO:0000313" key="4">
    <source>
        <dbReference type="EMBL" id="ERS98754.1"/>
    </source>
</evidence>
<keyword evidence="5" id="KW-1185">Reference proteome</keyword>
<protein>
    <submittedName>
        <fullName evidence="4">Uncharacterized protein</fullName>
    </submittedName>
</protein>
<dbReference type="Gene3D" id="3.40.710.10">
    <property type="entry name" value="DD-peptidase/beta-lactamase superfamily"/>
    <property type="match status" value="1"/>
</dbReference>
<dbReference type="AlphaFoldDB" id="U7PVG2"/>
<dbReference type="HOGENOM" id="CLU_019706_0_0_1"/>
<dbReference type="InterPro" id="IPR001466">
    <property type="entry name" value="Beta-lactam-related"/>
</dbReference>
<feature type="domain" description="Beta-lactamase-related" evidence="2">
    <location>
        <begin position="107"/>
        <end position="451"/>
    </location>
</feature>
<gene>
    <name evidence="4" type="ORF">HMPREF1624_05542</name>
</gene>
<evidence type="ECO:0000256" key="1">
    <source>
        <dbReference type="SAM" id="SignalP"/>
    </source>
</evidence>
<dbReference type="InterPro" id="IPR012338">
    <property type="entry name" value="Beta-lactam/transpept-like"/>
</dbReference>
<reference evidence="5" key="1">
    <citation type="journal article" date="2014" name="Genome Announc.">
        <title>Genome sequence of the pathogenic fungus Sporothrix schenckii (ATCC 58251).</title>
        <authorList>
            <person name="Cuomo C.A."/>
            <person name="Rodriguez-Del Valle N."/>
            <person name="Perez-Sanchez L."/>
            <person name="Abouelleil A."/>
            <person name="Goldberg J."/>
            <person name="Young S."/>
            <person name="Zeng Q."/>
            <person name="Birren B.W."/>
        </authorList>
    </citation>
    <scope>NUCLEOTIDE SEQUENCE [LARGE SCALE GENOMIC DNA]</scope>
    <source>
        <strain evidence="5">ATCC 58251 / de Perez 2211183</strain>
    </source>
</reference>
<dbReference type="STRING" id="1391915.U7PVG2"/>
<feature type="domain" description="Beta-lactamase-like ARB-00930-like C-terminal" evidence="3">
    <location>
        <begin position="465"/>
        <end position="616"/>
    </location>
</feature>
<dbReference type="SUPFAM" id="SSF56601">
    <property type="entry name" value="beta-lactamase/transpeptidase-like"/>
    <property type="match status" value="1"/>
</dbReference>
<evidence type="ECO:0000259" key="2">
    <source>
        <dbReference type="Pfam" id="PF00144"/>
    </source>
</evidence>
<dbReference type="eggNOG" id="ENOG502SJKK">
    <property type="taxonomic scope" value="Eukaryota"/>
</dbReference>
<feature type="signal peptide" evidence="1">
    <location>
        <begin position="1"/>
        <end position="19"/>
    </location>
</feature>
<evidence type="ECO:0000259" key="3">
    <source>
        <dbReference type="Pfam" id="PF26335"/>
    </source>
</evidence>
<proteinExistence type="predicted"/>
<dbReference type="InterPro" id="IPR051478">
    <property type="entry name" value="Beta-lactamase-like_AB/R"/>
</dbReference>